<sequence>MQALPIRTVRQGRNESKPIRSYVTCSEMSDESGIQQLGASTSDSSYGVEMYKEVVWEERDSVRAFVSKVKLFDGLSADDQTVLHGEIMKAWLPYMFGVWTAMHDGVGTRRCYTSPNSYIELNVDVTKSFMEDNFTGVTPYIPFDFDLLGKQFYEILSHHHRRIAPLFRPEDSDIDHGIRAVFIAVNCASGLSQDGQRIMQNARNRLFRELHKYCQVRRLDFAEKMGELLSFYHVLSEGVNLFDEILSTMQVHCGPDHFFYMTPRRIQRMMGFSSEISSPLPHESRSYHDQLALMDTQRATGANLNNQLE</sequence>
<evidence type="ECO:0000256" key="1">
    <source>
        <dbReference type="ARBA" id="ARBA00023015"/>
    </source>
</evidence>
<protein>
    <submittedName>
        <fullName evidence="5">NR LBD domain-containing protein</fullName>
    </submittedName>
</protein>
<evidence type="ECO:0000256" key="2">
    <source>
        <dbReference type="ARBA" id="ARBA00023163"/>
    </source>
</evidence>
<dbReference type="InterPro" id="IPR035500">
    <property type="entry name" value="NHR-like_dom_sf"/>
</dbReference>
<keyword evidence="3" id="KW-0675">Receptor</keyword>
<keyword evidence="1" id="KW-0805">Transcription regulation</keyword>
<keyword evidence="2" id="KW-0804">Transcription</keyword>
<dbReference type="SUPFAM" id="SSF48508">
    <property type="entry name" value="Nuclear receptor ligand-binding domain"/>
    <property type="match status" value="1"/>
</dbReference>
<reference evidence="5" key="1">
    <citation type="submission" date="2016-11" db="UniProtKB">
        <authorList>
            <consortium name="WormBaseParasite"/>
        </authorList>
    </citation>
    <scope>IDENTIFICATION</scope>
</reference>
<accession>A0A1I8AEF5</accession>
<dbReference type="AlphaFoldDB" id="A0A1I8AEF5"/>
<evidence type="ECO:0000256" key="3">
    <source>
        <dbReference type="ARBA" id="ARBA00023170"/>
    </source>
</evidence>
<keyword evidence="4" id="KW-1185">Reference proteome</keyword>
<name>A0A1I8AEF5_9BILA</name>
<organism evidence="4 5">
    <name type="scientific">Steinernema glaseri</name>
    <dbReference type="NCBI Taxonomy" id="37863"/>
    <lineage>
        <taxon>Eukaryota</taxon>
        <taxon>Metazoa</taxon>
        <taxon>Ecdysozoa</taxon>
        <taxon>Nematoda</taxon>
        <taxon>Chromadorea</taxon>
        <taxon>Rhabditida</taxon>
        <taxon>Tylenchina</taxon>
        <taxon>Panagrolaimomorpha</taxon>
        <taxon>Strongyloidoidea</taxon>
        <taxon>Steinernematidae</taxon>
        <taxon>Steinernema</taxon>
    </lineage>
</organism>
<evidence type="ECO:0000313" key="4">
    <source>
        <dbReference type="Proteomes" id="UP000095287"/>
    </source>
</evidence>
<evidence type="ECO:0000313" key="5">
    <source>
        <dbReference type="WBParaSite" id="L893_g4946.t1"/>
    </source>
</evidence>
<dbReference type="WBParaSite" id="L893_g4946.t1">
    <property type="protein sequence ID" value="L893_g4946.t1"/>
    <property type="gene ID" value="L893_g4946"/>
</dbReference>
<proteinExistence type="predicted"/>
<dbReference type="Proteomes" id="UP000095287">
    <property type="component" value="Unplaced"/>
</dbReference>